<reference evidence="1 2" key="1">
    <citation type="journal article" date="2019" name="Commun. Biol.">
        <title>The bagworm genome reveals a unique fibroin gene that provides high tensile strength.</title>
        <authorList>
            <person name="Kono N."/>
            <person name="Nakamura H."/>
            <person name="Ohtoshi R."/>
            <person name="Tomita M."/>
            <person name="Numata K."/>
            <person name="Arakawa K."/>
        </authorList>
    </citation>
    <scope>NUCLEOTIDE SEQUENCE [LARGE SCALE GENOMIC DNA]</scope>
</reference>
<gene>
    <name evidence="1" type="ORF">EVAR_32853_1</name>
</gene>
<sequence>MDLTRENYRATIYYHFRRGLTQNSASINSLRHLEMKHHRKPLRMPTNKFRGGRPKSVVPQIIDAVRELIMQDHHVTYRKIKASLDISTTSIHKILHENSAAKIG</sequence>
<name>A0A4C1WBL4_EUMVA</name>
<evidence type="ECO:0008006" key="3">
    <source>
        <dbReference type="Google" id="ProtNLM"/>
    </source>
</evidence>
<evidence type="ECO:0000313" key="1">
    <source>
        <dbReference type="EMBL" id="GBP48451.1"/>
    </source>
</evidence>
<proteinExistence type="predicted"/>
<dbReference type="EMBL" id="BGZK01000524">
    <property type="protein sequence ID" value="GBP48451.1"/>
    <property type="molecule type" value="Genomic_DNA"/>
</dbReference>
<keyword evidence="2" id="KW-1185">Reference proteome</keyword>
<accession>A0A4C1WBL4</accession>
<dbReference type="Proteomes" id="UP000299102">
    <property type="component" value="Unassembled WGS sequence"/>
</dbReference>
<protein>
    <recommendedName>
        <fullName evidence="3">Histone-lysine N-methyltransferase SETMAR</fullName>
    </recommendedName>
</protein>
<organism evidence="1 2">
    <name type="scientific">Eumeta variegata</name>
    <name type="common">Bagworm moth</name>
    <name type="synonym">Eumeta japonica</name>
    <dbReference type="NCBI Taxonomy" id="151549"/>
    <lineage>
        <taxon>Eukaryota</taxon>
        <taxon>Metazoa</taxon>
        <taxon>Ecdysozoa</taxon>
        <taxon>Arthropoda</taxon>
        <taxon>Hexapoda</taxon>
        <taxon>Insecta</taxon>
        <taxon>Pterygota</taxon>
        <taxon>Neoptera</taxon>
        <taxon>Endopterygota</taxon>
        <taxon>Lepidoptera</taxon>
        <taxon>Glossata</taxon>
        <taxon>Ditrysia</taxon>
        <taxon>Tineoidea</taxon>
        <taxon>Psychidae</taxon>
        <taxon>Oiketicinae</taxon>
        <taxon>Eumeta</taxon>
    </lineage>
</organism>
<dbReference type="OrthoDB" id="10017160at2759"/>
<comment type="caution">
    <text evidence="1">The sequence shown here is derived from an EMBL/GenBank/DDBJ whole genome shotgun (WGS) entry which is preliminary data.</text>
</comment>
<dbReference type="AlphaFoldDB" id="A0A4C1WBL4"/>
<evidence type="ECO:0000313" key="2">
    <source>
        <dbReference type="Proteomes" id="UP000299102"/>
    </source>
</evidence>